<dbReference type="PROSITE" id="PS50109">
    <property type="entry name" value="HIS_KIN"/>
    <property type="match status" value="1"/>
</dbReference>
<keyword evidence="3 7" id="KW-0597">Phosphoprotein</keyword>
<dbReference type="SMART" id="SM00448">
    <property type="entry name" value="REC"/>
    <property type="match status" value="1"/>
</dbReference>
<feature type="transmembrane region" description="Helical" evidence="8">
    <location>
        <begin position="277"/>
        <end position="297"/>
    </location>
</feature>
<dbReference type="STRING" id="28189.CCYN74_110054"/>
<evidence type="ECO:0000313" key="12">
    <source>
        <dbReference type="Proteomes" id="UP000038055"/>
    </source>
</evidence>
<evidence type="ECO:0000256" key="3">
    <source>
        <dbReference type="ARBA" id="ARBA00022553"/>
    </source>
</evidence>
<evidence type="ECO:0000256" key="2">
    <source>
        <dbReference type="ARBA" id="ARBA00012438"/>
    </source>
</evidence>
<evidence type="ECO:0000256" key="6">
    <source>
        <dbReference type="ARBA" id="ARBA00023012"/>
    </source>
</evidence>
<evidence type="ECO:0000256" key="8">
    <source>
        <dbReference type="SAM" id="Phobius"/>
    </source>
</evidence>
<dbReference type="InterPro" id="IPR011006">
    <property type="entry name" value="CheY-like_superfamily"/>
</dbReference>
<dbReference type="PROSITE" id="PS50110">
    <property type="entry name" value="RESPONSE_REGULATORY"/>
    <property type="match status" value="1"/>
</dbReference>
<dbReference type="EC" id="2.7.13.3" evidence="2"/>
<protein>
    <recommendedName>
        <fullName evidence="2">histidine kinase</fullName>
        <ecNumber evidence="2">2.7.13.3</ecNumber>
    </recommendedName>
</protein>
<dbReference type="SUPFAM" id="SSF47226">
    <property type="entry name" value="Histidine-containing phosphotransfer domain, HPT domain"/>
    <property type="match status" value="1"/>
</dbReference>
<evidence type="ECO:0000256" key="1">
    <source>
        <dbReference type="ARBA" id="ARBA00000085"/>
    </source>
</evidence>
<feature type="domain" description="Histidine kinase" evidence="9">
    <location>
        <begin position="330"/>
        <end position="552"/>
    </location>
</feature>
<keyword evidence="8" id="KW-1133">Transmembrane helix</keyword>
<evidence type="ECO:0000313" key="11">
    <source>
        <dbReference type="EMBL" id="CEN32812.1"/>
    </source>
</evidence>
<dbReference type="Proteomes" id="UP000038055">
    <property type="component" value="Unassembled WGS sequence"/>
</dbReference>
<evidence type="ECO:0000256" key="5">
    <source>
        <dbReference type="ARBA" id="ARBA00022777"/>
    </source>
</evidence>
<dbReference type="Pfam" id="PF02518">
    <property type="entry name" value="HATPase_c"/>
    <property type="match status" value="1"/>
</dbReference>
<keyword evidence="8" id="KW-0812">Transmembrane</keyword>
<dbReference type="InterPro" id="IPR003594">
    <property type="entry name" value="HATPase_dom"/>
</dbReference>
<dbReference type="InterPro" id="IPR036097">
    <property type="entry name" value="HisK_dim/P_sf"/>
</dbReference>
<dbReference type="PRINTS" id="PR00344">
    <property type="entry name" value="BCTRLSENSOR"/>
</dbReference>
<dbReference type="Pfam" id="PF00512">
    <property type="entry name" value="HisKA"/>
    <property type="match status" value="1"/>
</dbReference>
<keyword evidence="5 11" id="KW-0418">Kinase</keyword>
<feature type="modified residue" description="4-aspartylphosphate" evidence="7">
    <location>
        <position position="623"/>
    </location>
</feature>
<keyword evidence="8" id="KW-0472">Membrane</keyword>
<dbReference type="Gene3D" id="3.30.565.10">
    <property type="entry name" value="Histidine kinase-like ATPase, C-terminal domain"/>
    <property type="match status" value="1"/>
</dbReference>
<dbReference type="RefSeq" id="WP_041990296.1">
    <property type="nucleotide sequence ID" value="NZ_CDOD01000004.1"/>
</dbReference>
<dbReference type="SUPFAM" id="SSF52172">
    <property type="entry name" value="CheY-like"/>
    <property type="match status" value="1"/>
</dbReference>
<evidence type="ECO:0000256" key="4">
    <source>
        <dbReference type="ARBA" id="ARBA00022679"/>
    </source>
</evidence>
<dbReference type="eggNOG" id="COG0745">
    <property type="taxonomic scope" value="Bacteria"/>
</dbReference>
<feature type="domain" description="Response regulatory" evidence="10">
    <location>
        <begin position="574"/>
        <end position="689"/>
    </location>
</feature>
<dbReference type="CDD" id="cd17546">
    <property type="entry name" value="REC_hyHK_CKI1_RcsC-like"/>
    <property type="match status" value="1"/>
</dbReference>
<dbReference type="CDD" id="cd00082">
    <property type="entry name" value="HisKA"/>
    <property type="match status" value="1"/>
</dbReference>
<dbReference type="Pfam" id="PF00072">
    <property type="entry name" value="Response_reg"/>
    <property type="match status" value="1"/>
</dbReference>
<dbReference type="SUPFAM" id="SSF55874">
    <property type="entry name" value="ATPase domain of HSP90 chaperone/DNA topoisomerase II/histidine kinase"/>
    <property type="match status" value="1"/>
</dbReference>
<dbReference type="eggNOG" id="COG4251">
    <property type="taxonomic scope" value="Bacteria"/>
</dbReference>
<organism evidence="11 12">
    <name type="scientific">Capnocytophaga cynodegmi</name>
    <dbReference type="NCBI Taxonomy" id="28189"/>
    <lineage>
        <taxon>Bacteria</taxon>
        <taxon>Pseudomonadati</taxon>
        <taxon>Bacteroidota</taxon>
        <taxon>Flavobacteriia</taxon>
        <taxon>Flavobacteriales</taxon>
        <taxon>Flavobacteriaceae</taxon>
        <taxon>Capnocytophaga</taxon>
    </lineage>
</organism>
<sequence>MKSPKITLKIILGYLLLTLTSATVAVVTYKEIQKLTASENINESNRDKILKIGRILTLMNETESAGKIAIRTDDEQALQSFLKKNHILEDSIIKFREHITSEKHLQMLDTVQMLLQLKSKNLQELKVIQRSDVSSAAIRNAIKKLSSLEPSLGHFLLNDNIATNQERIGPKIDSTDTQPDISSILKRYKDIKIPPTRNQSKFDETVMETLKLLTKVYKETQKSKYKQNEKIQTLWHNDNRMSEKISDLLSDFEEDILKSSQEINYERQIIFKKSKSFLISSYIFAIIVTVLLSFIIIRDFWKIQTYRQELETANLKTNRLLKSREQLVSMVSHDLRTPLSSIIGYSELLSKQDITEKSKNYLSHIKYSSEYIQKLVDELLDYSKLEAGKITIQKVPINIADTIKEVSDNVKSIFKSKPITLSIEISDTIRNSKFTNDSYRIRQILYNLISNAFKFTEKGEIRIKAEAKPFTDKASEIIISVTDSGIGVKKEQQAHIFDEFTQANTDVSKRYGGSGLGLHISQKLAHLLKGKITLESEENVGSTFTFRFVSEKVVENQKNISQKWISDKKPNEIKILAIDDDVTILGLIQELLQQKNIEVIPFSNGKEALSKMNTLSFDMVITDIQLPEMNGFHFVTLFNEKYKDNPIPVLAITGRKDVPESFYTQNGFSGILPKPFTPQKFYEKLNSFFPKIEVNEVDFTLPLTVDSTKYRPEVLEQFMGDDKEGIIALYENFINDSIKNISDLKRFANIREYEHIRAIAHKMLSMFGQINAKREVEILSFLNNISEKSDILELRLKIDDLENLFQKECKVAIEKYCNG</sequence>
<dbReference type="InterPro" id="IPR005467">
    <property type="entry name" value="His_kinase_dom"/>
</dbReference>
<dbReference type="InterPro" id="IPR036890">
    <property type="entry name" value="HATPase_C_sf"/>
</dbReference>
<name>A0A0B7H4I2_9FLAO</name>
<dbReference type="Gene3D" id="3.40.50.2300">
    <property type="match status" value="1"/>
</dbReference>
<accession>A0A0B7H4I2</accession>
<dbReference type="InterPro" id="IPR003661">
    <property type="entry name" value="HisK_dim/P_dom"/>
</dbReference>
<dbReference type="InterPro" id="IPR036641">
    <property type="entry name" value="HPT_dom_sf"/>
</dbReference>
<dbReference type="InterPro" id="IPR001789">
    <property type="entry name" value="Sig_transdc_resp-reg_receiver"/>
</dbReference>
<dbReference type="CDD" id="cd16922">
    <property type="entry name" value="HATPase_EvgS-ArcB-TorS-like"/>
    <property type="match status" value="1"/>
</dbReference>
<proteinExistence type="predicted"/>
<dbReference type="EMBL" id="CDOD01000004">
    <property type="protein sequence ID" value="CEN32812.1"/>
    <property type="molecule type" value="Genomic_DNA"/>
</dbReference>
<dbReference type="SUPFAM" id="SSF47384">
    <property type="entry name" value="Homodimeric domain of signal transducing histidine kinase"/>
    <property type="match status" value="1"/>
</dbReference>
<keyword evidence="6" id="KW-0902">Two-component regulatory system</keyword>
<dbReference type="FunFam" id="1.10.287.130:FF:000001">
    <property type="entry name" value="Two-component sensor histidine kinase"/>
    <property type="match status" value="1"/>
</dbReference>
<dbReference type="FunFam" id="3.30.565.10:FF:000010">
    <property type="entry name" value="Sensor histidine kinase RcsC"/>
    <property type="match status" value="1"/>
</dbReference>
<dbReference type="InterPro" id="IPR004358">
    <property type="entry name" value="Sig_transdc_His_kin-like_C"/>
</dbReference>
<keyword evidence="12" id="KW-1185">Reference proteome</keyword>
<comment type="catalytic activity">
    <reaction evidence="1">
        <text>ATP + protein L-histidine = ADP + protein N-phospho-L-histidine.</text>
        <dbReference type="EC" id="2.7.13.3"/>
    </reaction>
</comment>
<dbReference type="AlphaFoldDB" id="A0A0B7H4I2"/>
<dbReference type="GO" id="GO:0000155">
    <property type="term" value="F:phosphorelay sensor kinase activity"/>
    <property type="evidence" value="ECO:0007669"/>
    <property type="project" value="InterPro"/>
</dbReference>
<dbReference type="SMART" id="SM00388">
    <property type="entry name" value="HisKA"/>
    <property type="match status" value="1"/>
</dbReference>
<evidence type="ECO:0000259" key="9">
    <source>
        <dbReference type="PROSITE" id="PS50109"/>
    </source>
</evidence>
<evidence type="ECO:0000256" key="7">
    <source>
        <dbReference type="PROSITE-ProRule" id="PRU00169"/>
    </source>
</evidence>
<reference evidence="12" key="1">
    <citation type="submission" date="2015-01" db="EMBL/GenBank/DDBJ databases">
        <authorList>
            <person name="MANFREDI Pablo"/>
        </authorList>
    </citation>
    <scope>NUCLEOTIDE SEQUENCE [LARGE SCALE GENOMIC DNA]</scope>
    <source>
        <strain evidence="12">Ccyn2B</strain>
    </source>
</reference>
<dbReference type="SMART" id="SM00387">
    <property type="entry name" value="HATPase_c"/>
    <property type="match status" value="1"/>
</dbReference>
<gene>
    <name evidence="11" type="ORF">CCYN2B_120108</name>
</gene>
<evidence type="ECO:0000259" key="10">
    <source>
        <dbReference type="PROSITE" id="PS50110"/>
    </source>
</evidence>
<dbReference type="PANTHER" id="PTHR43047">
    <property type="entry name" value="TWO-COMPONENT HISTIDINE PROTEIN KINASE"/>
    <property type="match status" value="1"/>
</dbReference>
<keyword evidence="4" id="KW-0808">Transferase</keyword>
<dbReference type="Gene3D" id="1.10.287.130">
    <property type="match status" value="1"/>
</dbReference>